<reference evidence="1" key="1">
    <citation type="journal article" date="2021" name="Sci. Adv.">
        <title>The American lobster genome reveals insights on longevity, neural, and immune adaptations.</title>
        <authorList>
            <person name="Polinski J.M."/>
            <person name="Zimin A.V."/>
            <person name="Clark K.F."/>
            <person name="Kohn A.B."/>
            <person name="Sadowski N."/>
            <person name="Timp W."/>
            <person name="Ptitsyn A."/>
            <person name="Khanna P."/>
            <person name="Romanova D.Y."/>
            <person name="Williams P."/>
            <person name="Greenwood S.J."/>
            <person name="Moroz L.L."/>
            <person name="Walt D.R."/>
            <person name="Bodnar A.G."/>
        </authorList>
    </citation>
    <scope>NUCLEOTIDE SEQUENCE</scope>
    <source>
        <strain evidence="1">GMGI-L3</strain>
    </source>
</reference>
<comment type="caution">
    <text evidence="1">The sequence shown here is derived from an EMBL/GenBank/DDBJ whole genome shotgun (WGS) entry which is preliminary data.</text>
</comment>
<sequence length="125" mass="13996">MESDSFLNALPAPRQLPERVRSAHGMEAVGLDLGTSVNYLQDLAVSSDGSNLLDIIDQNVPGYHRVTKTDPFQDPMEEEPMCMHRHQLMTTASAVCETASLDITEDFQKMYSDWQQHLGSLQVML</sequence>
<gene>
    <name evidence="1" type="primary">SRRM2-L7</name>
    <name evidence="1" type="ORF">Hamer_G000686</name>
</gene>
<evidence type="ECO:0000313" key="1">
    <source>
        <dbReference type="EMBL" id="KAG7171775.1"/>
    </source>
</evidence>
<dbReference type="Proteomes" id="UP000747542">
    <property type="component" value="Unassembled WGS sequence"/>
</dbReference>
<evidence type="ECO:0000313" key="2">
    <source>
        <dbReference type="Proteomes" id="UP000747542"/>
    </source>
</evidence>
<name>A0A8J5N1Z9_HOMAM</name>
<organism evidence="1 2">
    <name type="scientific">Homarus americanus</name>
    <name type="common">American lobster</name>
    <dbReference type="NCBI Taxonomy" id="6706"/>
    <lineage>
        <taxon>Eukaryota</taxon>
        <taxon>Metazoa</taxon>
        <taxon>Ecdysozoa</taxon>
        <taxon>Arthropoda</taxon>
        <taxon>Crustacea</taxon>
        <taxon>Multicrustacea</taxon>
        <taxon>Malacostraca</taxon>
        <taxon>Eumalacostraca</taxon>
        <taxon>Eucarida</taxon>
        <taxon>Decapoda</taxon>
        <taxon>Pleocyemata</taxon>
        <taxon>Astacidea</taxon>
        <taxon>Nephropoidea</taxon>
        <taxon>Nephropidae</taxon>
        <taxon>Homarus</taxon>
    </lineage>
</organism>
<accession>A0A8J5N1Z9</accession>
<keyword evidence="2" id="KW-1185">Reference proteome</keyword>
<proteinExistence type="predicted"/>
<dbReference type="AlphaFoldDB" id="A0A8J5N1Z9"/>
<dbReference type="EMBL" id="JAHLQT010011632">
    <property type="protein sequence ID" value="KAG7171775.1"/>
    <property type="molecule type" value="Genomic_DNA"/>
</dbReference>
<protein>
    <submittedName>
        <fullName evidence="1">Putative serine/arginine repetitive matrix protein 2-like 7</fullName>
    </submittedName>
</protein>